<proteinExistence type="predicted"/>
<evidence type="ECO:0000256" key="1">
    <source>
        <dbReference type="SAM" id="Phobius"/>
    </source>
</evidence>
<gene>
    <name evidence="3" type="ORF">R4Z09_27080</name>
</gene>
<dbReference type="Proteomes" id="UP001357223">
    <property type="component" value="Chromosome"/>
</dbReference>
<keyword evidence="1" id="KW-1133">Transmembrane helix</keyword>
<keyword evidence="4" id="KW-1185">Reference proteome</keyword>
<dbReference type="PANTHER" id="PTHR39430">
    <property type="entry name" value="MEMBRANE-ASSOCIATED PROTEASE-RELATED"/>
    <property type="match status" value="1"/>
</dbReference>
<dbReference type="EMBL" id="CP137640">
    <property type="protein sequence ID" value="WVX80837.1"/>
    <property type="molecule type" value="Genomic_DNA"/>
</dbReference>
<name>A0ABZ2CAT5_9BACI</name>
<dbReference type="RefSeq" id="WP_338449768.1">
    <property type="nucleotide sequence ID" value="NZ_CP137640.1"/>
</dbReference>
<dbReference type="InterPro" id="IPR003675">
    <property type="entry name" value="Rce1/LyrA-like_dom"/>
</dbReference>
<protein>
    <submittedName>
        <fullName evidence="3">Type II CAAX endopeptidase family protein</fullName>
    </submittedName>
</protein>
<accession>A0ABZ2CAT5</accession>
<dbReference type="Pfam" id="PF02517">
    <property type="entry name" value="Rce1-like"/>
    <property type="match status" value="1"/>
</dbReference>
<feature type="transmembrane region" description="Helical" evidence="1">
    <location>
        <begin position="39"/>
        <end position="59"/>
    </location>
</feature>
<feature type="transmembrane region" description="Helical" evidence="1">
    <location>
        <begin position="120"/>
        <end position="137"/>
    </location>
</feature>
<feature type="domain" description="CAAX prenyl protease 2/Lysostaphin resistance protein A-like" evidence="2">
    <location>
        <begin position="123"/>
        <end position="212"/>
    </location>
</feature>
<sequence length="269" mass="30485">MKTGLFRIISVCAINFLLNYLLLFPLGLFQYISTPDLKMFGLVGLVVSGITAIATILFYRLVDRKKINTLGFRMNNKDLLFSLTSIVVTVLLVMYVVMIGSERGVISAEWNLQVLSEGRFYSLFLLVFASWFIAALYEEILFRGYFVANLHFLTKKKLYIVSSVIFMIFHIFKGLDPVSIVVLMVMSCVLLYVYLKSGSLLPGIFAHLIYNFATSHLVGNSEIALLKYNGDLGLFQLIIIVLYILITLFLTNVFYRQTVSSTISENVHS</sequence>
<feature type="transmembrane region" description="Helical" evidence="1">
    <location>
        <begin position="12"/>
        <end position="33"/>
    </location>
</feature>
<keyword evidence="1" id="KW-0812">Transmembrane</keyword>
<dbReference type="PANTHER" id="PTHR39430:SF1">
    <property type="entry name" value="PROTEASE"/>
    <property type="match status" value="1"/>
</dbReference>
<evidence type="ECO:0000259" key="2">
    <source>
        <dbReference type="Pfam" id="PF02517"/>
    </source>
</evidence>
<feature type="transmembrane region" description="Helical" evidence="1">
    <location>
        <begin position="178"/>
        <end position="195"/>
    </location>
</feature>
<organism evidence="3 4">
    <name type="scientific">Niallia oryzisoli</name>
    <dbReference type="NCBI Taxonomy" id="1737571"/>
    <lineage>
        <taxon>Bacteria</taxon>
        <taxon>Bacillati</taxon>
        <taxon>Bacillota</taxon>
        <taxon>Bacilli</taxon>
        <taxon>Bacillales</taxon>
        <taxon>Bacillaceae</taxon>
        <taxon>Niallia</taxon>
    </lineage>
</organism>
<feature type="transmembrane region" description="Helical" evidence="1">
    <location>
        <begin position="234"/>
        <end position="255"/>
    </location>
</feature>
<feature type="transmembrane region" description="Helical" evidence="1">
    <location>
        <begin position="157"/>
        <end position="172"/>
    </location>
</feature>
<keyword evidence="1" id="KW-0472">Membrane</keyword>
<evidence type="ECO:0000313" key="4">
    <source>
        <dbReference type="Proteomes" id="UP001357223"/>
    </source>
</evidence>
<evidence type="ECO:0000313" key="3">
    <source>
        <dbReference type="EMBL" id="WVX80837.1"/>
    </source>
</evidence>
<reference evidence="3 4" key="1">
    <citation type="submission" date="2023-10" db="EMBL/GenBank/DDBJ databases">
        <title>Niallia locisalis sp.nov. isolated from a salt pond sample.</title>
        <authorList>
            <person name="Li X.-J."/>
            <person name="Dong L."/>
        </authorList>
    </citation>
    <scope>NUCLEOTIDE SEQUENCE [LARGE SCALE GENOMIC DNA]</scope>
    <source>
        <strain evidence="3 4">DSM 29761</strain>
    </source>
</reference>
<feature type="transmembrane region" description="Helical" evidence="1">
    <location>
        <begin position="79"/>
        <end position="100"/>
    </location>
</feature>
<feature type="transmembrane region" description="Helical" evidence="1">
    <location>
        <begin position="200"/>
        <end position="219"/>
    </location>
</feature>